<evidence type="ECO:0000256" key="2">
    <source>
        <dbReference type="ARBA" id="ARBA00022679"/>
    </source>
</evidence>
<name>A0A9D5UJG9_9CELL</name>
<dbReference type="PROSITE" id="PS51620">
    <property type="entry name" value="SAM_TRM61"/>
    <property type="match status" value="1"/>
</dbReference>
<keyword evidence="8" id="KW-1185">Reference proteome</keyword>
<comment type="caution">
    <text evidence="7">The sequence shown here is derived from an EMBL/GenBank/DDBJ whole genome shotgun (WGS) entry which is preliminary data.</text>
</comment>
<feature type="domain" description="tRNA (adenine(58)-N(1))-methyltransferase catalytic subunit TRM61 C-terminal" evidence="6">
    <location>
        <begin position="110"/>
        <end position="275"/>
    </location>
</feature>
<reference evidence="7 8" key="1">
    <citation type="submission" date="2020-08" db="EMBL/GenBank/DDBJ databases">
        <title>A Genomic Blueprint of the Chicken Gut Microbiome.</title>
        <authorList>
            <person name="Gilroy R."/>
            <person name="Ravi A."/>
            <person name="Getino M."/>
            <person name="Pursley I."/>
            <person name="Horton D.L."/>
            <person name="Alikhan N.-F."/>
            <person name="Baker D."/>
            <person name="Gharbi K."/>
            <person name="Hall N."/>
            <person name="Watson M."/>
            <person name="Adriaenssens E.M."/>
            <person name="Foster-Nyarko E."/>
            <person name="Jarju S."/>
            <person name="Secka A."/>
            <person name="Antonio M."/>
            <person name="Oren A."/>
            <person name="Chaudhuri R."/>
            <person name="La Ragione R.M."/>
            <person name="Hildebrand F."/>
            <person name="Pallen M.J."/>
        </authorList>
    </citation>
    <scope>NUCLEOTIDE SEQUENCE [LARGE SCALE GENOMIC DNA]</scope>
    <source>
        <strain evidence="7 8">Sa1BUA8</strain>
    </source>
</reference>
<dbReference type="GO" id="GO:0030488">
    <property type="term" value="P:tRNA methylation"/>
    <property type="evidence" value="ECO:0007669"/>
    <property type="project" value="InterPro"/>
</dbReference>
<evidence type="ECO:0000313" key="7">
    <source>
        <dbReference type="EMBL" id="MBE7702032.1"/>
    </source>
</evidence>
<dbReference type="InterPro" id="IPR029063">
    <property type="entry name" value="SAM-dependent_MTases_sf"/>
</dbReference>
<dbReference type="GO" id="GO:0031515">
    <property type="term" value="C:tRNA (m1A) methyltransferase complex"/>
    <property type="evidence" value="ECO:0007669"/>
    <property type="project" value="InterPro"/>
</dbReference>
<dbReference type="Pfam" id="PF14801">
    <property type="entry name" value="TrmI-like_N"/>
    <property type="match status" value="1"/>
</dbReference>
<dbReference type="EMBL" id="JACSPN010000030">
    <property type="protein sequence ID" value="MBE7702032.1"/>
    <property type="molecule type" value="Genomic_DNA"/>
</dbReference>
<accession>A0A9D5UJG9</accession>
<organism evidence="7 8">
    <name type="scientific">Oerskovia douganii</name>
    <dbReference type="NCBI Taxonomy" id="2762210"/>
    <lineage>
        <taxon>Bacteria</taxon>
        <taxon>Bacillati</taxon>
        <taxon>Actinomycetota</taxon>
        <taxon>Actinomycetes</taxon>
        <taxon>Micrococcales</taxon>
        <taxon>Cellulomonadaceae</taxon>
        <taxon>Oerskovia</taxon>
    </lineage>
</organism>
<dbReference type="Pfam" id="PF08704">
    <property type="entry name" value="GCD14"/>
    <property type="match status" value="1"/>
</dbReference>
<keyword evidence="4" id="KW-0819">tRNA processing</keyword>
<dbReference type="CDD" id="cd02440">
    <property type="entry name" value="AdoMet_MTases"/>
    <property type="match status" value="1"/>
</dbReference>
<dbReference type="Proteomes" id="UP000822993">
    <property type="component" value="Unassembled WGS sequence"/>
</dbReference>
<evidence type="ECO:0000259" key="6">
    <source>
        <dbReference type="Pfam" id="PF08704"/>
    </source>
</evidence>
<feature type="region of interest" description="Disordered" evidence="5">
    <location>
        <begin position="307"/>
        <end position="387"/>
    </location>
</feature>
<dbReference type="InterPro" id="IPR014816">
    <property type="entry name" value="tRNA_MeTrfase_Gcd14"/>
</dbReference>
<dbReference type="SUPFAM" id="SSF53335">
    <property type="entry name" value="S-adenosyl-L-methionine-dependent methyltransferases"/>
    <property type="match status" value="1"/>
</dbReference>
<evidence type="ECO:0000256" key="3">
    <source>
        <dbReference type="ARBA" id="ARBA00022691"/>
    </source>
</evidence>
<evidence type="ECO:0000256" key="4">
    <source>
        <dbReference type="ARBA" id="ARBA00022694"/>
    </source>
</evidence>
<dbReference type="FunFam" id="3.40.50.150:FF:000019">
    <property type="entry name" value="tRNA (adenine(58)-N(1))-methyltransferase TrmI"/>
    <property type="match status" value="1"/>
</dbReference>
<feature type="region of interest" description="Disordered" evidence="5">
    <location>
        <begin position="1"/>
        <end position="46"/>
    </location>
</feature>
<dbReference type="PANTHER" id="PTHR12133">
    <property type="entry name" value="TRNA (ADENINE(58)-N(1))-METHYLTRANSFERASE"/>
    <property type="match status" value="1"/>
</dbReference>
<dbReference type="GO" id="GO:0160107">
    <property type="term" value="F:tRNA (adenine(58)-N1)-methyltransferase activity"/>
    <property type="evidence" value="ECO:0007669"/>
    <property type="project" value="InterPro"/>
</dbReference>
<dbReference type="Gene3D" id="3.40.50.150">
    <property type="entry name" value="Vaccinia Virus protein VP39"/>
    <property type="match status" value="1"/>
</dbReference>
<sequence>MTHDPAHDAPASPVPADDHPAEPAAEPTTPAPEATGAAARRGPLRLGDKVQLTDPRGRLHTITLATGATFHTHRGYLNHEDLVGLPEGSVVRNTAGIEYLALRPLLADYVLSMPRGAAVVYPKDAGQIVAMADIYPGARVVEAGVGSGALTMSLLRAVGDQGSVHSIERREDFAAIARGNVELFFGGEHPAWELSVGDLSDVLPQVAEKGSIDRVVLDMLAPWENLDAVADALAPGGVLICYVATATQLSRLAEDLRADGRYAEPSAWESLVRGWHLEGLAVRPQHRMVGHTGFLLTARRLADGTAAPLRKRRPAKGSYPVAEEWTPEDLGERSVSDKRVRRVRRDVGQGPQLDPRTGQPLEPVAPEDADATAPDTQDESGTAADND</sequence>
<protein>
    <submittedName>
        <fullName evidence="7">tRNA (Adenine-N1)-methyltransferase</fullName>
    </submittedName>
</protein>
<dbReference type="PANTHER" id="PTHR12133:SF1">
    <property type="entry name" value="TRNA (ADENINE(58)-N(1))-METHYLTRANSFERASE, MITOCHONDRIAL"/>
    <property type="match status" value="1"/>
</dbReference>
<evidence type="ECO:0000256" key="1">
    <source>
        <dbReference type="ARBA" id="ARBA00022603"/>
    </source>
</evidence>
<keyword evidence="1" id="KW-0489">Methyltransferase</keyword>
<dbReference type="Gene3D" id="3.10.330.20">
    <property type="match status" value="1"/>
</dbReference>
<evidence type="ECO:0000313" key="8">
    <source>
        <dbReference type="Proteomes" id="UP000822993"/>
    </source>
</evidence>
<dbReference type="AlphaFoldDB" id="A0A9D5UJG9"/>
<keyword evidence="2" id="KW-0808">Transferase</keyword>
<feature type="compositionally biased region" description="Low complexity" evidence="5">
    <location>
        <begin position="22"/>
        <end position="41"/>
    </location>
</feature>
<dbReference type="InterPro" id="IPR049470">
    <property type="entry name" value="TRM61_C"/>
</dbReference>
<gene>
    <name evidence="7" type="ORF">H9623_17200</name>
</gene>
<keyword evidence="3" id="KW-0949">S-adenosyl-L-methionine</keyword>
<proteinExistence type="predicted"/>
<evidence type="ECO:0000256" key="5">
    <source>
        <dbReference type="SAM" id="MobiDB-lite"/>
    </source>
</evidence>